<sequence length="147" mass="16305">MMTRMPAALHSWMEPMTSLRGGSSMPTQPTKDVVFDRAGQRNAAGADADVRAPVDDTFRSALWTELPRFGVLPDLAGEQYTDMDFLSLENSRVNSFFISCLITCEEMRKKKALARSTLDRPRTSVLNTFIFSTKQDSAVSVASPTFS</sequence>
<dbReference type="Proteomes" id="UP000314294">
    <property type="component" value="Unassembled WGS sequence"/>
</dbReference>
<gene>
    <name evidence="1" type="ORF">EYF80_006393</name>
</gene>
<protein>
    <submittedName>
        <fullName evidence="1">Uncharacterized protein</fullName>
    </submittedName>
</protein>
<organism evidence="1 2">
    <name type="scientific">Liparis tanakae</name>
    <name type="common">Tanaka's snailfish</name>
    <dbReference type="NCBI Taxonomy" id="230148"/>
    <lineage>
        <taxon>Eukaryota</taxon>
        <taxon>Metazoa</taxon>
        <taxon>Chordata</taxon>
        <taxon>Craniata</taxon>
        <taxon>Vertebrata</taxon>
        <taxon>Euteleostomi</taxon>
        <taxon>Actinopterygii</taxon>
        <taxon>Neopterygii</taxon>
        <taxon>Teleostei</taxon>
        <taxon>Neoteleostei</taxon>
        <taxon>Acanthomorphata</taxon>
        <taxon>Eupercaria</taxon>
        <taxon>Perciformes</taxon>
        <taxon>Cottioidei</taxon>
        <taxon>Cottales</taxon>
        <taxon>Liparidae</taxon>
        <taxon>Liparis</taxon>
    </lineage>
</organism>
<dbReference type="AlphaFoldDB" id="A0A4Z2J1L6"/>
<dbReference type="EMBL" id="SRLO01000033">
    <property type="protein sequence ID" value="TNN83412.1"/>
    <property type="molecule type" value="Genomic_DNA"/>
</dbReference>
<comment type="caution">
    <text evidence="1">The sequence shown here is derived from an EMBL/GenBank/DDBJ whole genome shotgun (WGS) entry which is preliminary data.</text>
</comment>
<keyword evidence="2" id="KW-1185">Reference proteome</keyword>
<accession>A0A4Z2J1L6</accession>
<name>A0A4Z2J1L6_9TELE</name>
<evidence type="ECO:0000313" key="1">
    <source>
        <dbReference type="EMBL" id="TNN83412.1"/>
    </source>
</evidence>
<proteinExistence type="predicted"/>
<reference evidence="1 2" key="1">
    <citation type="submission" date="2019-03" db="EMBL/GenBank/DDBJ databases">
        <title>First draft genome of Liparis tanakae, snailfish: a comprehensive survey of snailfish specific genes.</title>
        <authorList>
            <person name="Kim W."/>
            <person name="Song I."/>
            <person name="Jeong J.-H."/>
            <person name="Kim D."/>
            <person name="Kim S."/>
            <person name="Ryu S."/>
            <person name="Song J.Y."/>
            <person name="Lee S.K."/>
        </authorList>
    </citation>
    <scope>NUCLEOTIDE SEQUENCE [LARGE SCALE GENOMIC DNA]</scope>
    <source>
        <tissue evidence="1">Muscle</tissue>
    </source>
</reference>
<evidence type="ECO:0000313" key="2">
    <source>
        <dbReference type="Proteomes" id="UP000314294"/>
    </source>
</evidence>